<feature type="transmembrane region" description="Helical" evidence="4">
    <location>
        <begin position="264"/>
        <end position="284"/>
    </location>
</feature>
<dbReference type="EC" id="3.6.1.27" evidence="1"/>
<dbReference type="GeneID" id="33059313"/>
<reference evidence="6 7" key="1">
    <citation type="submission" date="2016-03" db="EMBL/GenBank/DDBJ databases">
        <title>Genome sequencing of Psychrobacter alimentarius PAMC 27889.</title>
        <authorList>
            <person name="Lee J."/>
            <person name="Kim O.-S."/>
        </authorList>
    </citation>
    <scope>NUCLEOTIDE SEQUENCE [LARGE SCALE GENOMIC DNA]</scope>
    <source>
        <strain evidence="6 7">PAMC 27889</strain>
    </source>
</reference>
<proteinExistence type="predicted"/>
<evidence type="ECO:0000256" key="2">
    <source>
        <dbReference type="ARBA" id="ARBA00032707"/>
    </source>
</evidence>
<dbReference type="CDD" id="cd03392">
    <property type="entry name" value="PAP2_like_2"/>
    <property type="match status" value="1"/>
</dbReference>
<keyword evidence="7" id="KW-1185">Reference proteome</keyword>
<gene>
    <name evidence="6" type="ORF">A3K91_1254</name>
</gene>
<dbReference type="InterPro" id="IPR036938">
    <property type="entry name" value="PAP2/HPO_sf"/>
</dbReference>
<dbReference type="RefSeq" id="WP_062844504.1">
    <property type="nucleotide sequence ID" value="NZ_CP014945.1"/>
</dbReference>
<accession>A0ABN4N3S2</accession>
<protein>
    <recommendedName>
        <fullName evidence="1">undecaprenyl-diphosphate phosphatase</fullName>
        <ecNumber evidence="1">3.6.1.27</ecNumber>
    </recommendedName>
    <alternativeName>
        <fullName evidence="2">Undecaprenyl pyrophosphate phosphatase</fullName>
    </alternativeName>
</protein>
<keyword evidence="4" id="KW-0472">Membrane</keyword>
<dbReference type="Gene3D" id="1.20.144.10">
    <property type="entry name" value="Phosphatidic acid phosphatase type 2/haloperoxidase"/>
    <property type="match status" value="2"/>
</dbReference>
<evidence type="ECO:0000259" key="5">
    <source>
        <dbReference type="SMART" id="SM00014"/>
    </source>
</evidence>
<feature type="transmembrane region" description="Helical" evidence="4">
    <location>
        <begin position="240"/>
        <end position="258"/>
    </location>
</feature>
<feature type="transmembrane region" description="Helical" evidence="4">
    <location>
        <begin position="12"/>
        <end position="28"/>
    </location>
</feature>
<dbReference type="InterPro" id="IPR000326">
    <property type="entry name" value="PAP2/HPO"/>
</dbReference>
<comment type="catalytic activity">
    <reaction evidence="3">
        <text>di-trans,octa-cis-undecaprenyl diphosphate + H2O = di-trans,octa-cis-undecaprenyl phosphate + phosphate + H(+)</text>
        <dbReference type="Rhea" id="RHEA:28094"/>
        <dbReference type="ChEBI" id="CHEBI:15377"/>
        <dbReference type="ChEBI" id="CHEBI:15378"/>
        <dbReference type="ChEBI" id="CHEBI:43474"/>
        <dbReference type="ChEBI" id="CHEBI:58405"/>
        <dbReference type="ChEBI" id="CHEBI:60392"/>
        <dbReference type="EC" id="3.6.1.27"/>
    </reaction>
</comment>
<feature type="transmembrane region" description="Helical" evidence="4">
    <location>
        <begin position="86"/>
        <end position="106"/>
    </location>
</feature>
<dbReference type="EMBL" id="CP014945">
    <property type="protein sequence ID" value="AMT96860.1"/>
    <property type="molecule type" value="Genomic_DNA"/>
</dbReference>
<dbReference type="PANTHER" id="PTHR14969:SF13">
    <property type="entry name" value="AT30094P"/>
    <property type="match status" value="1"/>
</dbReference>
<name>A0ABN4N3S2_9GAMM</name>
<feature type="transmembrane region" description="Helical" evidence="4">
    <location>
        <begin position="168"/>
        <end position="186"/>
    </location>
</feature>
<feature type="domain" description="Phosphatidic acid phosphatase type 2/haloperoxidase" evidence="5">
    <location>
        <begin position="171"/>
        <end position="281"/>
    </location>
</feature>
<dbReference type="Proteomes" id="UP000076104">
    <property type="component" value="Chromosome"/>
</dbReference>
<evidence type="ECO:0000256" key="4">
    <source>
        <dbReference type="SAM" id="Phobius"/>
    </source>
</evidence>
<organism evidence="6 7">
    <name type="scientific">Psychrobacter alimentarius</name>
    <dbReference type="NCBI Taxonomy" id="261164"/>
    <lineage>
        <taxon>Bacteria</taxon>
        <taxon>Pseudomonadati</taxon>
        <taxon>Pseudomonadota</taxon>
        <taxon>Gammaproteobacteria</taxon>
        <taxon>Moraxellales</taxon>
        <taxon>Moraxellaceae</taxon>
        <taxon>Psychrobacter</taxon>
    </lineage>
</organism>
<feature type="transmembrane region" description="Helical" evidence="4">
    <location>
        <begin position="206"/>
        <end position="228"/>
    </location>
</feature>
<evidence type="ECO:0000313" key="6">
    <source>
        <dbReference type="EMBL" id="AMT96860.1"/>
    </source>
</evidence>
<keyword evidence="4" id="KW-0812">Transmembrane</keyword>
<dbReference type="Pfam" id="PF01569">
    <property type="entry name" value="PAP2"/>
    <property type="match status" value="1"/>
</dbReference>
<evidence type="ECO:0000313" key="7">
    <source>
        <dbReference type="Proteomes" id="UP000076104"/>
    </source>
</evidence>
<keyword evidence="4" id="KW-1133">Transmembrane helix</keyword>
<dbReference type="PANTHER" id="PTHR14969">
    <property type="entry name" value="SPHINGOSINE-1-PHOSPHATE PHOSPHOHYDROLASE"/>
    <property type="match status" value="1"/>
</dbReference>
<sequence>MIALIEQYPQLISLGIVLILTMALLWLIQHLMIRYGKRLLGFISRSELWLRRHIVRLPLMVRLQDKYPATFGFIAQRFSRGHFSGLILTVLTLLNIYILALFAGLVEDIVEADSIVTTDLFVSQHMSVLQDSSIVPAFIFVTSLGSTPITCLIILLTAILCTAIRQPYILVGLLISTIGSTTFTFLSKMAFQRSRPIDILLMEHTYSFPSGHATISIALYGFLAYMAIRFSTHFVRQVRILSLTILLCLLIGLSRIVLNEHYLSDIMGGFLVGILWLTIAISMTEWLTARGKINWRIIWSASQRYMVWFSVIAVLIATFIYANMYQFPLLG</sequence>
<feature type="transmembrane region" description="Helical" evidence="4">
    <location>
        <begin position="305"/>
        <end position="325"/>
    </location>
</feature>
<evidence type="ECO:0000256" key="1">
    <source>
        <dbReference type="ARBA" id="ARBA00012374"/>
    </source>
</evidence>
<evidence type="ECO:0000256" key="3">
    <source>
        <dbReference type="ARBA" id="ARBA00047594"/>
    </source>
</evidence>
<dbReference type="SUPFAM" id="SSF48317">
    <property type="entry name" value="Acid phosphatase/Vanadium-dependent haloperoxidase"/>
    <property type="match status" value="1"/>
</dbReference>
<dbReference type="SMART" id="SM00014">
    <property type="entry name" value="acidPPc"/>
    <property type="match status" value="1"/>
</dbReference>
<feature type="transmembrane region" description="Helical" evidence="4">
    <location>
        <begin position="134"/>
        <end position="161"/>
    </location>
</feature>